<dbReference type="CDD" id="cd01182">
    <property type="entry name" value="INT_RitC_C_like"/>
    <property type="match status" value="1"/>
</dbReference>
<dbReference type="PANTHER" id="PTHR30349:SF81">
    <property type="entry name" value="TYROSINE RECOMBINASE XERC"/>
    <property type="match status" value="1"/>
</dbReference>
<dbReference type="GO" id="GO:0007059">
    <property type="term" value="P:chromosome segregation"/>
    <property type="evidence" value="ECO:0007669"/>
    <property type="project" value="UniProtKB-KW"/>
</dbReference>
<dbReference type="GO" id="GO:0006310">
    <property type="term" value="P:DNA recombination"/>
    <property type="evidence" value="ECO:0007669"/>
    <property type="project" value="UniProtKB-KW"/>
</dbReference>
<evidence type="ECO:0000256" key="4">
    <source>
        <dbReference type="ARBA" id="ARBA00023172"/>
    </source>
</evidence>
<dbReference type="Pfam" id="PF00589">
    <property type="entry name" value="Phage_integrase"/>
    <property type="match status" value="1"/>
</dbReference>
<keyword evidence="1" id="KW-0159">Chromosome partition</keyword>
<accession>A0AA48GFA4</accession>
<proteinExistence type="predicted"/>
<dbReference type="GO" id="GO:0003677">
    <property type="term" value="F:DNA binding"/>
    <property type="evidence" value="ECO:0007669"/>
    <property type="project" value="UniProtKB-UniRule"/>
</dbReference>
<feature type="domain" description="Core-binding (CB)" evidence="7">
    <location>
        <begin position="11"/>
        <end position="100"/>
    </location>
</feature>
<dbReference type="InterPro" id="IPR013762">
    <property type="entry name" value="Integrase-like_cat_sf"/>
</dbReference>
<dbReference type="PROSITE" id="PS51900">
    <property type="entry name" value="CB"/>
    <property type="match status" value="1"/>
</dbReference>
<dbReference type="InterPro" id="IPR010998">
    <property type="entry name" value="Integrase_recombinase_N"/>
</dbReference>
<sequence>MKEAKPNPLAMALREFFSEFLPRARGLSPCTLLSYRDSLSLLLKFLAGHLGRPVAELGLEAITPEVVMAFLDHLEEGRHNKASTRNVRLAAIHAFARHVATCRPECLEGCQRILAVPFKRAGARVVDYLEFEEIQAILAVIDQSTLDGRRDFVLLATMFNTGARVQEILDLRPCDLQLERPFQVRLFGKGRKERACPLWPQTAQLLKAFLAAIDMEPGSRERLFRNHRGGPLTRFGVRYLLAKHCHQARACAPTLTGKLLHPHSMRHSTAVHLLQSGVDLPTISHWLGHASINTTNRYAKVDLEMKRRAIAKAKPLAMDGAEATWRTDKSILEWLESL</sequence>
<dbReference type="Pfam" id="PF02899">
    <property type="entry name" value="Phage_int_SAM_1"/>
    <property type="match status" value="1"/>
</dbReference>
<dbReference type="EMBL" id="AP027080">
    <property type="protein sequence ID" value="BDU71516.1"/>
    <property type="molecule type" value="Genomic_DNA"/>
</dbReference>
<dbReference type="SUPFAM" id="SSF56349">
    <property type="entry name" value="DNA breaking-rejoining enzymes"/>
    <property type="match status" value="1"/>
</dbReference>
<dbReference type="AlphaFoldDB" id="A0AA48GFA4"/>
<dbReference type="InterPro" id="IPR050090">
    <property type="entry name" value="Tyrosine_recombinase_XerCD"/>
</dbReference>
<dbReference type="InterPro" id="IPR004107">
    <property type="entry name" value="Integrase_SAM-like_N"/>
</dbReference>
<name>A0AA48GFA4_9BACT</name>
<evidence type="ECO:0000256" key="2">
    <source>
        <dbReference type="ARBA" id="ARBA00022908"/>
    </source>
</evidence>
<reference evidence="9" key="1">
    <citation type="journal article" date="2023" name="Int. J. Syst. Evol. Microbiol.">
        <title>Mesoterricola silvestris gen. nov., sp. nov., Mesoterricola sediminis sp. nov., Geothrix oryzae sp. nov., Geothrix edaphica sp. nov., Geothrix rubra sp. nov., and Geothrix limicola sp. nov., six novel members of Acidobacteriota isolated from soils.</title>
        <authorList>
            <person name="Itoh H."/>
            <person name="Sugisawa Y."/>
            <person name="Mise K."/>
            <person name="Xu Z."/>
            <person name="Kuniyasu M."/>
            <person name="Ushijima N."/>
            <person name="Kawano K."/>
            <person name="Kobayashi E."/>
            <person name="Shiratori Y."/>
            <person name="Masuda Y."/>
            <person name="Senoo K."/>
        </authorList>
    </citation>
    <scope>NUCLEOTIDE SEQUENCE [LARGE SCALE GENOMIC DNA]</scope>
    <source>
        <strain evidence="9">W79</strain>
    </source>
</reference>
<dbReference type="Gene3D" id="1.10.443.10">
    <property type="entry name" value="Intergrase catalytic core"/>
    <property type="match status" value="1"/>
</dbReference>
<evidence type="ECO:0000259" key="6">
    <source>
        <dbReference type="PROSITE" id="PS51898"/>
    </source>
</evidence>
<evidence type="ECO:0000256" key="1">
    <source>
        <dbReference type="ARBA" id="ARBA00022829"/>
    </source>
</evidence>
<dbReference type="PANTHER" id="PTHR30349">
    <property type="entry name" value="PHAGE INTEGRASE-RELATED"/>
    <property type="match status" value="1"/>
</dbReference>
<protein>
    <submittedName>
        <fullName evidence="8">Integrase</fullName>
    </submittedName>
</protein>
<dbReference type="InterPro" id="IPR011010">
    <property type="entry name" value="DNA_brk_join_enz"/>
</dbReference>
<dbReference type="SUPFAM" id="SSF47823">
    <property type="entry name" value="lambda integrase-like, N-terminal domain"/>
    <property type="match status" value="1"/>
</dbReference>
<evidence type="ECO:0000256" key="3">
    <source>
        <dbReference type="ARBA" id="ARBA00023125"/>
    </source>
</evidence>
<evidence type="ECO:0000256" key="5">
    <source>
        <dbReference type="PROSITE-ProRule" id="PRU01248"/>
    </source>
</evidence>
<dbReference type="InterPro" id="IPR002104">
    <property type="entry name" value="Integrase_catalytic"/>
</dbReference>
<feature type="domain" description="Tyr recombinase" evidence="6">
    <location>
        <begin position="124"/>
        <end position="311"/>
    </location>
</feature>
<dbReference type="RefSeq" id="WP_316414408.1">
    <property type="nucleotide sequence ID" value="NZ_AP027080.1"/>
</dbReference>
<evidence type="ECO:0000313" key="8">
    <source>
        <dbReference type="EMBL" id="BDU71516.1"/>
    </source>
</evidence>
<dbReference type="InterPro" id="IPR044068">
    <property type="entry name" value="CB"/>
</dbReference>
<organism evidence="8 9">
    <name type="scientific">Mesoterricola silvestris</name>
    <dbReference type="NCBI Taxonomy" id="2927979"/>
    <lineage>
        <taxon>Bacteria</taxon>
        <taxon>Pseudomonadati</taxon>
        <taxon>Acidobacteriota</taxon>
        <taxon>Holophagae</taxon>
        <taxon>Holophagales</taxon>
        <taxon>Holophagaceae</taxon>
        <taxon>Mesoterricola</taxon>
    </lineage>
</organism>
<keyword evidence="4" id="KW-0233">DNA recombination</keyword>
<keyword evidence="9" id="KW-1185">Reference proteome</keyword>
<evidence type="ECO:0000313" key="9">
    <source>
        <dbReference type="Proteomes" id="UP001238179"/>
    </source>
</evidence>
<keyword evidence="3 5" id="KW-0238">DNA-binding</keyword>
<dbReference type="Proteomes" id="UP001238179">
    <property type="component" value="Chromosome"/>
</dbReference>
<dbReference type="PROSITE" id="PS51898">
    <property type="entry name" value="TYR_RECOMBINASE"/>
    <property type="match status" value="1"/>
</dbReference>
<dbReference type="GO" id="GO:0015074">
    <property type="term" value="P:DNA integration"/>
    <property type="evidence" value="ECO:0007669"/>
    <property type="project" value="UniProtKB-KW"/>
</dbReference>
<keyword evidence="2" id="KW-0229">DNA integration</keyword>
<dbReference type="KEGG" id="msil:METEAL_06900"/>
<gene>
    <name evidence="8" type="ORF">METEAL_06900</name>
</gene>
<evidence type="ECO:0000259" key="7">
    <source>
        <dbReference type="PROSITE" id="PS51900"/>
    </source>
</evidence>
<dbReference type="Gene3D" id="1.10.150.130">
    <property type="match status" value="1"/>
</dbReference>